<reference evidence="8" key="1">
    <citation type="submission" date="2021-03" db="EMBL/GenBank/DDBJ databases">
        <title>Proteiniclasticum marinus sp. nov., isolated from tidal flat sediment.</title>
        <authorList>
            <person name="Namirimu T."/>
            <person name="Yang J.-A."/>
            <person name="Yang S.-H."/>
            <person name="Kim Y.-J."/>
            <person name="Kwon K.K."/>
        </authorList>
    </citation>
    <scope>NUCLEOTIDE SEQUENCE</scope>
    <source>
        <strain evidence="8">SCR006</strain>
    </source>
</reference>
<evidence type="ECO:0000256" key="4">
    <source>
        <dbReference type="ARBA" id="ARBA00023204"/>
    </source>
</evidence>
<comment type="function">
    <text evidence="5">With LigD forms a non-homologous end joining (NHEJ) DNA repair enzyme, which repairs dsDNA breaks with reduced fidelity. Binds linear dsDNA with 5'- and 3'- overhangs but not closed circular dsDNA nor ssDNA. Recruits and stimulates the ligase activity of LigD.</text>
</comment>
<organism evidence="8 9">
    <name type="scientific">Proteiniclasticum aestuarii</name>
    <dbReference type="NCBI Taxonomy" id="2817862"/>
    <lineage>
        <taxon>Bacteria</taxon>
        <taxon>Bacillati</taxon>
        <taxon>Bacillota</taxon>
        <taxon>Clostridia</taxon>
        <taxon>Eubacteriales</taxon>
        <taxon>Clostridiaceae</taxon>
        <taxon>Proteiniclasticum</taxon>
    </lineage>
</organism>
<dbReference type="PIRSF" id="PIRSF006493">
    <property type="entry name" value="Prok_Ku"/>
    <property type="match status" value="1"/>
</dbReference>
<comment type="subunit">
    <text evidence="5">Homodimer. Interacts with LigD.</text>
</comment>
<keyword evidence="9" id="KW-1185">Reference proteome</keyword>
<evidence type="ECO:0000256" key="6">
    <source>
        <dbReference type="SAM" id="MobiDB-lite"/>
    </source>
</evidence>
<name>A0A939H8K9_9CLOT</name>
<keyword evidence="4 5" id="KW-0234">DNA repair</keyword>
<evidence type="ECO:0000313" key="8">
    <source>
        <dbReference type="EMBL" id="MBO1263620.1"/>
    </source>
</evidence>
<dbReference type="PANTHER" id="PTHR41251">
    <property type="entry name" value="NON-HOMOLOGOUS END JOINING PROTEIN KU"/>
    <property type="match status" value="1"/>
</dbReference>
<dbReference type="SMART" id="SM00559">
    <property type="entry name" value="Ku78"/>
    <property type="match status" value="1"/>
</dbReference>
<dbReference type="InterPro" id="IPR006164">
    <property type="entry name" value="DNA_bd_Ku70/Ku80"/>
</dbReference>
<dbReference type="Gene3D" id="2.40.290.10">
    <property type="match status" value="1"/>
</dbReference>
<dbReference type="NCBIfam" id="TIGR02772">
    <property type="entry name" value="Ku_bact"/>
    <property type="match status" value="1"/>
</dbReference>
<accession>A0A939H8K9</accession>
<dbReference type="InterPro" id="IPR009187">
    <property type="entry name" value="Prok_Ku"/>
</dbReference>
<comment type="similarity">
    <text evidence="5">Belongs to the prokaryotic Ku family.</text>
</comment>
<dbReference type="CDD" id="cd00789">
    <property type="entry name" value="KU_like"/>
    <property type="match status" value="1"/>
</dbReference>
<dbReference type="PANTHER" id="PTHR41251:SF1">
    <property type="entry name" value="NON-HOMOLOGOUS END JOINING PROTEIN KU"/>
    <property type="match status" value="1"/>
</dbReference>
<evidence type="ECO:0000256" key="3">
    <source>
        <dbReference type="ARBA" id="ARBA00023172"/>
    </source>
</evidence>
<dbReference type="Proteomes" id="UP000664218">
    <property type="component" value="Unassembled WGS sequence"/>
</dbReference>
<dbReference type="GO" id="GO:0003690">
    <property type="term" value="F:double-stranded DNA binding"/>
    <property type="evidence" value="ECO:0007669"/>
    <property type="project" value="UniProtKB-UniRule"/>
</dbReference>
<evidence type="ECO:0000256" key="5">
    <source>
        <dbReference type="HAMAP-Rule" id="MF_01875"/>
    </source>
</evidence>
<feature type="domain" description="Ku" evidence="7">
    <location>
        <begin position="52"/>
        <end position="180"/>
    </location>
</feature>
<evidence type="ECO:0000256" key="2">
    <source>
        <dbReference type="ARBA" id="ARBA00023125"/>
    </source>
</evidence>
<dbReference type="SUPFAM" id="SSF100939">
    <property type="entry name" value="SPOC domain-like"/>
    <property type="match status" value="1"/>
</dbReference>
<evidence type="ECO:0000313" key="9">
    <source>
        <dbReference type="Proteomes" id="UP000664218"/>
    </source>
</evidence>
<dbReference type="Pfam" id="PF02735">
    <property type="entry name" value="Ku"/>
    <property type="match status" value="1"/>
</dbReference>
<protein>
    <recommendedName>
        <fullName evidence="5">Non-homologous end joining protein Ku</fullName>
    </recommendedName>
</protein>
<gene>
    <name evidence="5" type="primary">ku</name>
    <name evidence="8" type="ORF">J3A84_01015</name>
</gene>
<dbReference type="FunFam" id="2.40.290.10:FF:000004">
    <property type="entry name" value="Non-homologous end joining protein Ku"/>
    <property type="match status" value="1"/>
</dbReference>
<feature type="region of interest" description="Disordered" evidence="6">
    <location>
        <begin position="259"/>
        <end position="283"/>
    </location>
</feature>
<dbReference type="GO" id="GO:0006303">
    <property type="term" value="P:double-strand break repair via nonhomologous end joining"/>
    <property type="evidence" value="ECO:0007669"/>
    <property type="project" value="UniProtKB-UniRule"/>
</dbReference>
<dbReference type="GO" id="GO:0006310">
    <property type="term" value="P:DNA recombination"/>
    <property type="evidence" value="ECO:0007669"/>
    <property type="project" value="UniProtKB-KW"/>
</dbReference>
<dbReference type="InterPro" id="IPR016194">
    <property type="entry name" value="SPOC-like_C_dom_sf"/>
</dbReference>
<keyword evidence="2 5" id="KW-0238">DNA-binding</keyword>
<proteinExistence type="inferred from homology"/>
<comment type="caution">
    <text evidence="8">The sequence shown here is derived from an EMBL/GenBank/DDBJ whole genome shotgun (WGS) entry which is preliminary data.</text>
</comment>
<keyword evidence="1 5" id="KW-0227">DNA damage</keyword>
<keyword evidence="3 5" id="KW-0233">DNA recombination</keyword>
<dbReference type="HAMAP" id="MF_01875">
    <property type="entry name" value="Prokaryotic_Ku"/>
    <property type="match status" value="1"/>
</dbReference>
<dbReference type="RefSeq" id="WP_207598134.1">
    <property type="nucleotide sequence ID" value="NZ_JAFNJU010000001.1"/>
</dbReference>
<evidence type="ECO:0000256" key="1">
    <source>
        <dbReference type="ARBA" id="ARBA00022763"/>
    </source>
</evidence>
<evidence type="ECO:0000259" key="7">
    <source>
        <dbReference type="SMART" id="SM00559"/>
    </source>
</evidence>
<dbReference type="AlphaFoldDB" id="A0A939H8K9"/>
<dbReference type="EMBL" id="JAFNJU010000001">
    <property type="protein sequence ID" value="MBO1263620.1"/>
    <property type="molecule type" value="Genomic_DNA"/>
</dbReference>
<sequence>MRSIWKGAISFGLVNIPVSLYSAEERNDLKFSLIDKRDDGKIRYQRINETTGEEVAYENIVKAYEFDDGDYVVMTDEDFEQADVEATKTVDIETFILREELNFMYFEKPYFIAPTKGGEKPYVLLREAMEKTGKIAIARVVIRTKAYLAAIYSSDKILVLNLIRFHDELRSSDELKIPDSVKISRKEMDLAESLIEGMTAQWKPEDYEDEYKDAVMKRIEAKAKMKGKEVLPEEEKAEDSGSGKVVDIMDLLKKSVEAKKTDAKKKTGKKSAEPDDDKKKASK</sequence>